<reference evidence="9 10" key="1">
    <citation type="submission" date="2019-09" db="EMBL/GenBank/DDBJ databases">
        <authorList>
            <person name="Khan S.A."/>
            <person name="Jeon C.O."/>
            <person name="Chun B.H."/>
            <person name="Jeong S.E."/>
        </authorList>
    </citation>
    <scope>NUCLEOTIDE SEQUENCE [LARGE SCALE GENOMIC DNA]</scope>
    <source>
        <strain evidence="9 10">KCTC 42508</strain>
    </source>
</reference>
<keyword evidence="5" id="KW-0862">Zinc</keyword>
<dbReference type="InterPro" id="IPR001915">
    <property type="entry name" value="Peptidase_M48"/>
</dbReference>
<keyword evidence="6" id="KW-0482">Metalloprotease</keyword>
<name>A0A5B2TXA3_9FLAO</name>
<dbReference type="EMBL" id="VUOE01000001">
    <property type="protein sequence ID" value="KAA2219126.1"/>
    <property type="molecule type" value="Genomic_DNA"/>
</dbReference>
<dbReference type="GO" id="GO:0046872">
    <property type="term" value="F:metal ion binding"/>
    <property type="evidence" value="ECO:0007669"/>
    <property type="project" value="UniProtKB-KW"/>
</dbReference>
<evidence type="ECO:0000313" key="9">
    <source>
        <dbReference type="EMBL" id="KAA2219126.1"/>
    </source>
</evidence>
<evidence type="ECO:0000256" key="6">
    <source>
        <dbReference type="ARBA" id="ARBA00023049"/>
    </source>
</evidence>
<dbReference type="GO" id="GO:0004222">
    <property type="term" value="F:metalloendopeptidase activity"/>
    <property type="evidence" value="ECO:0007669"/>
    <property type="project" value="InterPro"/>
</dbReference>
<keyword evidence="4" id="KW-0378">Hydrolase</keyword>
<evidence type="ECO:0000256" key="3">
    <source>
        <dbReference type="ARBA" id="ARBA00022723"/>
    </source>
</evidence>
<feature type="domain" description="Peptidase M48" evidence="8">
    <location>
        <begin position="137"/>
        <end position="186"/>
    </location>
</feature>
<accession>A0A5B2TXA3</accession>
<protein>
    <recommendedName>
        <fullName evidence="8">Peptidase M48 domain-containing protein</fullName>
    </recommendedName>
</protein>
<keyword evidence="3" id="KW-0479">Metal-binding</keyword>
<feature type="signal peptide" evidence="7">
    <location>
        <begin position="1"/>
        <end position="19"/>
    </location>
</feature>
<evidence type="ECO:0000313" key="10">
    <source>
        <dbReference type="Proteomes" id="UP000323188"/>
    </source>
</evidence>
<dbReference type="Pfam" id="PF01435">
    <property type="entry name" value="Peptidase_M48"/>
    <property type="match status" value="1"/>
</dbReference>
<comment type="cofactor">
    <cofactor evidence="1">
        <name>Zn(2+)</name>
        <dbReference type="ChEBI" id="CHEBI:29105"/>
    </cofactor>
</comment>
<proteinExistence type="predicted"/>
<evidence type="ECO:0000256" key="2">
    <source>
        <dbReference type="ARBA" id="ARBA00022670"/>
    </source>
</evidence>
<dbReference type="AlphaFoldDB" id="A0A5B2TXA3"/>
<evidence type="ECO:0000256" key="5">
    <source>
        <dbReference type="ARBA" id="ARBA00022833"/>
    </source>
</evidence>
<keyword evidence="7" id="KW-0732">Signal</keyword>
<sequence>MKFTIFTFLVFLAMTTVYAQGFQQDIVYEEVDESCFGNQSYQADPEAEAIVDEIMAQMGLNRTFKIRQCPNIQNALASIQEDNSGKKEPYILYDPIWLSKMKNSSRTDWASIGVLAHEVGHLLNYHSLNNVGSNHRYEISADRFAGSTMARMGSTLEEAQSMFKNYPEKASSTHPGRAERLEAIKEGWNRINNPTQRTVLLNENTPDRDILPEHIINRYYKSVGGQKELGQIRELRFSEKITEKIGQSLNAVSNEFEHEYVLNPNIILVNKPLEGRDYSENYKVENDSLLWKFSDKEKWNQGAPRIGTEKQDDYEFKKDIEPSLSNFFEDFVLLSNPEVATYAGRERIDGIECFELKLPEERLEFGDLQKKGKRVTVEKSYYYQTATGLLYAIVEKELIESFKKGNLKEKENIERKIVYGHYKEFNGLQFPTEIKASLVPLKSDIPQTEEGIYQDRKITDIQF</sequence>
<evidence type="ECO:0000259" key="8">
    <source>
        <dbReference type="Pfam" id="PF01435"/>
    </source>
</evidence>
<evidence type="ECO:0000256" key="1">
    <source>
        <dbReference type="ARBA" id="ARBA00001947"/>
    </source>
</evidence>
<evidence type="ECO:0000256" key="4">
    <source>
        <dbReference type="ARBA" id="ARBA00022801"/>
    </source>
</evidence>
<feature type="chain" id="PRO_5022743484" description="Peptidase M48 domain-containing protein" evidence="7">
    <location>
        <begin position="20"/>
        <end position="463"/>
    </location>
</feature>
<dbReference type="GO" id="GO:0006508">
    <property type="term" value="P:proteolysis"/>
    <property type="evidence" value="ECO:0007669"/>
    <property type="project" value="UniProtKB-KW"/>
</dbReference>
<comment type="caution">
    <text evidence="9">The sequence shown here is derived from an EMBL/GenBank/DDBJ whole genome shotgun (WGS) entry which is preliminary data.</text>
</comment>
<dbReference type="Proteomes" id="UP000323188">
    <property type="component" value="Unassembled WGS sequence"/>
</dbReference>
<gene>
    <name evidence="9" type="ORF">F0361_05815</name>
</gene>
<organism evidence="9 10">
    <name type="scientific">Maribacter flavus</name>
    <dbReference type="NCBI Taxonomy" id="1658664"/>
    <lineage>
        <taxon>Bacteria</taxon>
        <taxon>Pseudomonadati</taxon>
        <taxon>Bacteroidota</taxon>
        <taxon>Flavobacteriia</taxon>
        <taxon>Flavobacteriales</taxon>
        <taxon>Flavobacteriaceae</taxon>
        <taxon>Maribacter</taxon>
    </lineage>
</organism>
<evidence type="ECO:0000256" key="7">
    <source>
        <dbReference type="SAM" id="SignalP"/>
    </source>
</evidence>
<keyword evidence="2" id="KW-0645">Protease</keyword>
<dbReference type="RefSeq" id="WP_154917603.1">
    <property type="nucleotide sequence ID" value="NZ_VUOE01000001.1"/>
</dbReference>